<evidence type="ECO:0000256" key="1">
    <source>
        <dbReference type="SAM" id="Phobius"/>
    </source>
</evidence>
<keyword evidence="3" id="KW-1185">Reference proteome</keyword>
<feature type="transmembrane region" description="Helical" evidence="1">
    <location>
        <begin position="136"/>
        <end position="155"/>
    </location>
</feature>
<dbReference type="Proteomes" id="UP000028875">
    <property type="component" value="Unassembled WGS sequence"/>
</dbReference>
<organism evidence="2 3">
    <name type="scientific">Virgibacillus massiliensis</name>
    <dbReference type="NCBI Taxonomy" id="1462526"/>
    <lineage>
        <taxon>Bacteria</taxon>
        <taxon>Bacillati</taxon>
        <taxon>Bacillota</taxon>
        <taxon>Bacilli</taxon>
        <taxon>Bacillales</taxon>
        <taxon>Bacillaceae</taxon>
        <taxon>Virgibacillus</taxon>
    </lineage>
</organism>
<protein>
    <recommendedName>
        <fullName evidence="4">DUF1189 domain-containing protein</fullName>
    </recommendedName>
</protein>
<dbReference type="EMBL" id="CCDP010000001">
    <property type="protein sequence ID" value="CDQ37873.1"/>
    <property type="molecule type" value="Genomic_DNA"/>
</dbReference>
<keyword evidence="1" id="KW-1133">Transmembrane helix</keyword>
<evidence type="ECO:0008006" key="4">
    <source>
        <dbReference type="Google" id="ProtNLM"/>
    </source>
</evidence>
<feature type="transmembrane region" description="Helical" evidence="1">
    <location>
        <begin position="25"/>
        <end position="47"/>
    </location>
</feature>
<dbReference type="OrthoDB" id="2884954at2"/>
<sequence>MVFLNAFIHTIKLPRKKAIFQLNRVGMDITIIYMFILLMLVSIPSLIDRFTTDSGLSADLSILFIIIYFFIFYYLPLTIIVLILISIIAYIATGLAKLMGRKLKFSILWKMTAFTTTIPFILYTIIALFFSISDTYLWAIAGYSIILLIIIISVYPKRRSTK</sequence>
<keyword evidence="1" id="KW-0812">Transmembrane</keyword>
<dbReference type="STRING" id="1462526.BN990_00138"/>
<accession>A0A024Q5S3</accession>
<keyword evidence="1" id="KW-0472">Membrane</keyword>
<proteinExistence type="predicted"/>
<feature type="transmembrane region" description="Helical" evidence="1">
    <location>
        <begin position="107"/>
        <end position="130"/>
    </location>
</feature>
<reference evidence="3" key="2">
    <citation type="submission" date="2014-05" db="EMBL/GenBank/DDBJ databases">
        <title>Draft genome sequence of Virgibacillus massiliensis Vm-5.</title>
        <authorList>
            <person name="Khelaifia S."/>
            <person name="Croce O."/>
            <person name="Lagier J.C."/>
            <person name="Raoult D."/>
        </authorList>
    </citation>
    <scope>NUCLEOTIDE SEQUENCE [LARGE SCALE GENOMIC DNA]</scope>
    <source>
        <strain evidence="3">Vm-5</strain>
    </source>
</reference>
<name>A0A024Q5S3_9BACI</name>
<comment type="caution">
    <text evidence="2">The sequence shown here is derived from an EMBL/GenBank/DDBJ whole genome shotgun (WGS) entry which is preliminary data.</text>
</comment>
<dbReference type="AlphaFoldDB" id="A0A024Q5S3"/>
<reference evidence="2 3" key="1">
    <citation type="submission" date="2014-03" db="EMBL/GenBank/DDBJ databases">
        <authorList>
            <person name="Urmite Genomes U."/>
        </authorList>
    </citation>
    <scope>NUCLEOTIDE SEQUENCE [LARGE SCALE GENOMIC DNA]</scope>
    <source>
        <strain evidence="2 3">Vm-5</strain>
    </source>
</reference>
<dbReference type="RefSeq" id="WP_021290254.1">
    <property type="nucleotide sequence ID" value="NZ_BNER01000001.1"/>
</dbReference>
<evidence type="ECO:0000313" key="2">
    <source>
        <dbReference type="EMBL" id="CDQ37873.1"/>
    </source>
</evidence>
<feature type="transmembrane region" description="Helical" evidence="1">
    <location>
        <begin position="62"/>
        <end position="95"/>
    </location>
</feature>
<gene>
    <name evidence="2" type="ORF">BN990_00138</name>
</gene>
<evidence type="ECO:0000313" key="3">
    <source>
        <dbReference type="Proteomes" id="UP000028875"/>
    </source>
</evidence>
<dbReference type="eggNOG" id="ENOG5032VJX">
    <property type="taxonomic scope" value="Bacteria"/>
</dbReference>